<dbReference type="SMART" id="SM00849">
    <property type="entry name" value="Lactamase_B"/>
    <property type="match status" value="1"/>
</dbReference>
<dbReference type="SUPFAM" id="SSF56281">
    <property type="entry name" value="Metallo-hydrolase/oxidoreductase"/>
    <property type="match status" value="1"/>
</dbReference>
<accession>A0A3P3WE56</accession>
<dbReference type="InterPro" id="IPR037482">
    <property type="entry name" value="ST1585_MBL-fold"/>
</dbReference>
<reference evidence="2 3" key="1">
    <citation type="submission" date="2018-11" db="EMBL/GenBank/DDBJ databases">
        <title>Flavobacterium sp. nov., YIM 102701-2 draft genome.</title>
        <authorList>
            <person name="Li G."/>
            <person name="Jiang Y."/>
        </authorList>
    </citation>
    <scope>NUCLEOTIDE SEQUENCE [LARGE SCALE GENOMIC DNA]</scope>
    <source>
        <strain evidence="2 3">YIM 102701-2</strain>
    </source>
</reference>
<dbReference type="PANTHER" id="PTHR42951:SF22">
    <property type="entry name" value="METALLO BETA-LACTAMASE SUPERFAMILY LIPOPROTEIN"/>
    <property type="match status" value="1"/>
</dbReference>
<dbReference type="InterPro" id="IPR001279">
    <property type="entry name" value="Metallo-B-lactamas"/>
</dbReference>
<dbReference type="PANTHER" id="PTHR42951">
    <property type="entry name" value="METALLO-BETA-LACTAMASE DOMAIN-CONTAINING"/>
    <property type="match status" value="1"/>
</dbReference>
<dbReference type="InterPro" id="IPR036866">
    <property type="entry name" value="RibonucZ/Hydroxyglut_hydro"/>
</dbReference>
<protein>
    <submittedName>
        <fullName evidence="2">MBL fold metallo-hydrolase</fullName>
    </submittedName>
</protein>
<keyword evidence="3" id="KW-1185">Reference proteome</keyword>
<dbReference type="Pfam" id="PF00753">
    <property type="entry name" value="Lactamase_B"/>
    <property type="match status" value="1"/>
</dbReference>
<dbReference type="CDD" id="cd07726">
    <property type="entry name" value="ST1585-like_MBL-fold"/>
    <property type="match status" value="1"/>
</dbReference>
<name>A0A3P3WE56_9FLAO</name>
<comment type="caution">
    <text evidence="2">The sequence shown here is derived from an EMBL/GenBank/DDBJ whole genome shotgun (WGS) entry which is preliminary data.</text>
</comment>
<dbReference type="Proteomes" id="UP000275719">
    <property type="component" value="Unassembled WGS sequence"/>
</dbReference>
<feature type="domain" description="Metallo-beta-lactamase" evidence="1">
    <location>
        <begin position="18"/>
        <end position="212"/>
    </location>
</feature>
<keyword evidence="2" id="KW-0378">Hydrolase</keyword>
<evidence type="ECO:0000313" key="2">
    <source>
        <dbReference type="EMBL" id="RRJ91919.1"/>
    </source>
</evidence>
<gene>
    <name evidence="2" type="ORF">EG240_05000</name>
</gene>
<dbReference type="OrthoDB" id="9802248at2"/>
<sequence length="301" mass="33782">MNTQIQVIDLNFLNTKESIGSFLIPTEKGPILIESGPETTYQALAAGIENAGYKVEDIHAVLLTHIHFDHAGAAWKFAKNGAKIYVHEIGLPHLANPEKLWNSAAMIYGDDMERLWGKMEPISTDLLIAANDGDVIDFGDVQFKVIYTPGHAIHHNAYQLNDIIFTGDVAGCKIENGPVVPPCPPPDIDITLWKKSIQKLKDENPTALYLTHFARQENPIQLLNELEVELDNWATFMKPFFDAGTPADEIVPQFMKFTSDAFRAKGLSDEEIQVYEYANPSWMSVNGLLRYWKLKSQGRIE</sequence>
<dbReference type="Gene3D" id="3.60.15.10">
    <property type="entry name" value="Ribonuclease Z/Hydroxyacylglutathione hydrolase-like"/>
    <property type="match status" value="1"/>
</dbReference>
<dbReference type="AlphaFoldDB" id="A0A3P3WE56"/>
<dbReference type="InterPro" id="IPR050855">
    <property type="entry name" value="NDM-1-like"/>
</dbReference>
<dbReference type="RefSeq" id="WP_125018069.1">
    <property type="nucleotide sequence ID" value="NZ_RQVQ01000008.1"/>
</dbReference>
<dbReference type="GO" id="GO:0016787">
    <property type="term" value="F:hydrolase activity"/>
    <property type="evidence" value="ECO:0007669"/>
    <property type="project" value="UniProtKB-KW"/>
</dbReference>
<evidence type="ECO:0000313" key="3">
    <source>
        <dbReference type="Proteomes" id="UP000275719"/>
    </source>
</evidence>
<evidence type="ECO:0000259" key="1">
    <source>
        <dbReference type="SMART" id="SM00849"/>
    </source>
</evidence>
<dbReference type="EMBL" id="RQVQ01000008">
    <property type="protein sequence ID" value="RRJ91919.1"/>
    <property type="molecule type" value="Genomic_DNA"/>
</dbReference>
<proteinExistence type="predicted"/>
<organism evidence="2 3">
    <name type="scientific">Paenimyroides tangerinum</name>
    <dbReference type="NCBI Taxonomy" id="2488728"/>
    <lineage>
        <taxon>Bacteria</taxon>
        <taxon>Pseudomonadati</taxon>
        <taxon>Bacteroidota</taxon>
        <taxon>Flavobacteriia</taxon>
        <taxon>Flavobacteriales</taxon>
        <taxon>Flavobacteriaceae</taxon>
        <taxon>Paenimyroides</taxon>
    </lineage>
</organism>